<keyword evidence="2" id="KW-1185">Reference proteome</keyword>
<accession>A0A9D3UTW0</accession>
<reference evidence="1 2" key="1">
    <citation type="journal article" date="2021" name="Plant Biotechnol. J.">
        <title>Multi-omics assisted identification of the key and species-specific regulatory components of drought-tolerant mechanisms in Gossypium stocksii.</title>
        <authorList>
            <person name="Yu D."/>
            <person name="Ke L."/>
            <person name="Zhang D."/>
            <person name="Wu Y."/>
            <person name="Sun Y."/>
            <person name="Mei J."/>
            <person name="Sun J."/>
            <person name="Sun Y."/>
        </authorList>
    </citation>
    <scope>NUCLEOTIDE SEQUENCE [LARGE SCALE GENOMIC DNA]</scope>
    <source>
        <strain evidence="2">cv. E1</strain>
        <tissue evidence="1">Leaf</tissue>
    </source>
</reference>
<dbReference type="OrthoDB" id="1702396at2759"/>
<dbReference type="EMBL" id="JAIQCV010000010">
    <property type="protein sequence ID" value="KAH1056909.1"/>
    <property type="molecule type" value="Genomic_DNA"/>
</dbReference>
<evidence type="ECO:0000313" key="1">
    <source>
        <dbReference type="EMBL" id="KAH1056909.1"/>
    </source>
</evidence>
<gene>
    <name evidence="1" type="ORF">J1N35_034974</name>
</gene>
<organism evidence="1 2">
    <name type="scientific">Gossypium stocksii</name>
    <dbReference type="NCBI Taxonomy" id="47602"/>
    <lineage>
        <taxon>Eukaryota</taxon>
        <taxon>Viridiplantae</taxon>
        <taxon>Streptophyta</taxon>
        <taxon>Embryophyta</taxon>
        <taxon>Tracheophyta</taxon>
        <taxon>Spermatophyta</taxon>
        <taxon>Magnoliopsida</taxon>
        <taxon>eudicotyledons</taxon>
        <taxon>Gunneridae</taxon>
        <taxon>Pentapetalae</taxon>
        <taxon>rosids</taxon>
        <taxon>malvids</taxon>
        <taxon>Malvales</taxon>
        <taxon>Malvaceae</taxon>
        <taxon>Malvoideae</taxon>
        <taxon>Gossypium</taxon>
    </lineage>
</organism>
<dbReference type="AlphaFoldDB" id="A0A9D3UTW0"/>
<protein>
    <submittedName>
        <fullName evidence="1">Uncharacterized protein</fullName>
    </submittedName>
</protein>
<name>A0A9D3UTW0_9ROSI</name>
<evidence type="ECO:0000313" key="2">
    <source>
        <dbReference type="Proteomes" id="UP000828251"/>
    </source>
</evidence>
<dbReference type="Proteomes" id="UP000828251">
    <property type="component" value="Unassembled WGS sequence"/>
</dbReference>
<proteinExistence type="predicted"/>
<comment type="caution">
    <text evidence="1">The sequence shown here is derived from an EMBL/GenBank/DDBJ whole genome shotgun (WGS) entry which is preliminary data.</text>
</comment>
<sequence>MSNPMGALLIDPLRDARAKVQEEITLEFAAIMASGTLRANEATTLATRKVM</sequence>